<feature type="transmembrane region" description="Helical" evidence="2">
    <location>
        <begin position="526"/>
        <end position="547"/>
    </location>
</feature>
<evidence type="ECO:0000313" key="3">
    <source>
        <dbReference type="EMBL" id="KAF2440123.1"/>
    </source>
</evidence>
<protein>
    <recommendedName>
        <fullName evidence="5">Cora-domain-containing protein</fullName>
    </recommendedName>
</protein>
<dbReference type="AlphaFoldDB" id="A0A9P4U8E8"/>
<feature type="transmembrane region" description="Helical" evidence="2">
    <location>
        <begin position="567"/>
        <end position="588"/>
    </location>
</feature>
<dbReference type="EMBL" id="MU001508">
    <property type="protein sequence ID" value="KAF2440123.1"/>
    <property type="molecule type" value="Genomic_DNA"/>
</dbReference>
<evidence type="ECO:0000313" key="4">
    <source>
        <dbReference type="Proteomes" id="UP000799764"/>
    </source>
</evidence>
<proteinExistence type="predicted"/>
<dbReference type="OrthoDB" id="2830640at2759"/>
<feature type="region of interest" description="Disordered" evidence="1">
    <location>
        <begin position="370"/>
        <end position="415"/>
    </location>
</feature>
<evidence type="ECO:0000256" key="1">
    <source>
        <dbReference type="SAM" id="MobiDB-lite"/>
    </source>
</evidence>
<keyword evidence="2" id="KW-0812">Transmembrane</keyword>
<sequence length="610" mass="68403">MDWPRDSAYLSGNESALKNVFKYSFSPSVAVRILQSNAYEPRVSVIATDKEWEEWAEEINYEDRGLVLILATRVGCQATMGMETQSISIHDFLSQAHKSLTTPFDIRRTQILSPLAEKPQIEEQPRFRGVRTVPFAQATFEFLANKMRTHESITRTISRSDVATFAFDKVHMHKPALVYSCRTSNAWNMDLALSQTHYPQAGLSLSILYGCDLSTNREVLRRLSVIAEEAAHPMIMPGILAEIELGRQIPIVEAEIISVETKILELDSAVTSYTDSASPVSLQKRIDKRSAWLDLAYLRNSLINWNAQLVKMADHTDEMEAASRRDIQHSQITPRAQVECATPTSYAPYSLPSGKPTSTETKMDVHNLAGEKPSLDTSASGRRDSEICQKPNGRGLSYSSSKHADKLAPKNPEGGFMTNTQLVLKEKMLPNSGTSDMGNCGGMLRESRGYHSSQTVRDDDDENAVEEIGDKIKRRLLSLQGEFVEMIQSCSMRLEGMAMATQWSHSETNVEIASATRQDSRIMKSISLVTMVFLPGTFFATVFSMTFFDWSGDSTSGSKARVSSYVWIYVVITAFFTAVTVAAWYYLVILRRRFKVMKLINSYVYHQGNV</sequence>
<keyword evidence="4" id="KW-1185">Reference proteome</keyword>
<evidence type="ECO:0000256" key="2">
    <source>
        <dbReference type="SAM" id="Phobius"/>
    </source>
</evidence>
<keyword evidence="2" id="KW-0472">Membrane</keyword>
<evidence type="ECO:0008006" key="5">
    <source>
        <dbReference type="Google" id="ProtNLM"/>
    </source>
</evidence>
<comment type="caution">
    <text evidence="3">The sequence shown here is derived from an EMBL/GenBank/DDBJ whole genome shotgun (WGS) entry which is preliminary data.</text>
</comment>
<dbReference type="Proteomes" id="UP000799764">
    <property type="component" value="Unassembled WGS sequence"/>
</dbReference>
<organism evidence="3 4">
    <name type="scientific">Karstenula rhodostoma CBS 690.94</name>
    <dbReference type="NCBI Taxonomy" id="1392251"/>
    <lineage>
        <taxon>Eukaryota</taxon>
        <taxon>Fungi</taxon>
        <taxon>Dikarya</taxon>
        <taxon>Ascomycota</taxon>
        <taxon>Pezizomycotina</taxon>
        <taxon>Dothideomycetes</taxon>
        <taxon>Pleosporomycetidae</taxon>
        <taxon>Pleosporales</taxon>
        <taxon>Massarineae</taxon>
        <taxon>Didymosphaeriaceae</taxon>
        <taxon>Karstenula</taxon>
    </lineage>
</organism>
<gene>
    <name evidence="3" type="ORF">P171DRAFT_435921</name>
</gene>
<name>A0A9P4U8E8_9PLEO</name>
<reference evidence="3" key="1">
    <citation type="journal article" date="2020" name="Stud. Mycol.">
        <title>101 Dothideomycetes genomes: a test case for predicting lifestyles and emergence of pathogens.</title>
        <authorList>
            <person name="Haridas S."/>
            <person name="Albert R."/>
            <person name="Binder M."/>
            <person name="Bloem J."/>
            <person name="Labutti K."/>
            <person name="Salamov A."/>
            <person name="Andreopoulos B."/>
            <person name="Baker S."/>
            <person name="Barry K."/>
            <person name="Bills G."/>
            <person name="Bluhm B."/>
            <person name="Cannon C."/>
            <person name="Castanera R."/>
            <person name="Culley D."/>
            <person name="Daum C."/>
            <person name="Ezra D."/>
            <person name="Gonzalez J."/>
            <person name="Henrissat B."/>
            <person name="Kuo A."/>
            <person name="Liang C."/>
            <person name="Lipzen A."/>
            <person name="Lutzoni F."/>
            <person name="Magnuson J."/>
            <person name="Mondo S."/>
            <person name="Nolan M."/>
            <person name="Ohm R."/>
            <person name="Pangilinan J."/>
            <person name="Park H.-J."/>
            <person name="Ramirez L."/>
            <person name="Alfaro M."/>
            <person name="Sun H."/>
            <person name="Tritt A."/>
            <person name="Yoshinaga Y."/>
            <person name="Zwiers L.-H."/>
            <person name="Turgeon B."/>
            <person name="Goodwin S."/>
            <person name="Spatafora J."/>
            <person name="Crous P."/>
            <person name="Grigoriev I."/>
        </authorList>
    </citation>
    <scope>NUCLEOTIDE SEQUENCE</scope>
    <source>
        <strain evidence="3">CBS 690.94</strain>
    </source>
</reference>
<dbReference type="Gene3D" id="1.20.58.340">
    <property type="entry name" value="Magnesium transport protein CorA, transmembrane region"/>
    <property type="match status" value="1"/>
</dbReference>
<accession>A0A9P4U8E8</accession>
<keyword evidence="2" id="KW-1133">Transmembrane helix</keyword>